<evidence type="ECO:0000256" key="2">
    <source>
        <dbReference type="ARBA" id="ARBA00022737"/>
    </source>
</evidence>
<protein>
    <recommendedName>
        <fullName evidence="6">EF-hand domain-containing protein</fullName>
    </recommendedName>
</protein>
<evidence type="ECO:0000313" key="8">
    <source>
        <dbReference type="Proteomes" id="UP001487740"/>
    </source>
</evidence>
<dbReference type="PANTHER" id="PTHR45791:SF6">
    <property type="entry name" value="CALCIUM AND INTEGRIN BINDING FAMILY MEMBER 2"/>
    <property type="match status" value="1"/>
</dbReference>
<evidence type="ECO:0000256" key="5">
    <source>
        <dbReference type="SAM" id="MobiDB-lite"/>
    </source>
</evidence>
<evidence type="ECO:0000259" key="6">
    <source>
        <dbReference type="PROSITE" id="PS50222"/>
    </source>
</evidence>
<keyword evidence="8" id="KW-1185">Reference proteome</keyword>
<reference evidence="7 8" key="1">
    <citation type="submission" date="2023-03" db="EMBL/GenBank/DDBJ databases">
        <title>High-quality genome of Scylla paramamosain provides insights in environmental adaptation.</title>
        <authorList>
            <person name="Zhang L."/>
        </authorList>
    </citation>
    <scope>NUCLEOTIDE SEQUENCE [LARGE SCALE GENOMIC DNA]</scope>
    <source>
        <strain evidence="7">LZ_2023a</strain>
        <tissue evidence="7">Muscle</tissue>
    </source>
</reference>
<dbReference type="GO" id="GO:0000287">
    <property type="term" value="F:magnesium ion binding"/>
    <property type="evidence" value="ECO:0007669"/>
    <property type="project" value="TreeGrafter"/>
</dbReference>
<dbReference type="GO" id="GO:0005509">
    <property type="term" value="F:calcium ion binding"/>
    <property type="evidence" value="ECO:0007669"/>
    <property type="project" value="InterPro"/>
</dbReference>
<evidence type="ECO:0000256" key="1">
    <source>
        <dbReference type="ARBA" id="ARBA00022723"/>
    </source>
</evidence>
<name>A0AAW0T9M5_SCYPA</name>
<comment type="caution">
    <text evidence="7">The sequence shown here is derived from an EMBL/GenBank/DDBJ whole genome shotgun (WGS) entry which is preliminary data.</text>
</comment>
<dbReference type="InterPro" id="IPR018247">
    <property type="entry name" value="EF_Hand_1_Ca_BS"/>
</dbReference>
<dbReference type="Gene3D" id="1.10.238.10">
    <property type="entry name" value="EF-hand"/>
    <property type="match status" value="2"/>
</dbReference>
<dbReference type="InterPro" id="IPR051433">
    <property type="entry name" value="CIBP"/>
</dbReference>
<organism evidence="7 8">
    <name type="scientific">Scylla paramamosain</name>
    <name type="common">Mud crab</name>
    <dbReference type="NCBI Taxonomy" id="85552"/>
    <lineage>
        <taxon>Eukaryota</taxon>
        <taxon>Metazoa</taxon>
        <taxon>Ecdysozoa</taxon>
        <taxon>Arthropoda</taxon>
        <taxon>Crustacea</taxon>
        <taxon>Multicrustacea</taxon>
        <taxon>Malacostraca</taxon>
        <taxon>Eumalacostraca</taxon>
        <taxon>Eucarida</taxon>
        <taxon>Decapoda</taxon>
        <taxon>Pleocyemata</taxon>
        <taxon>Brachyura</taxon>
        <taxon>Eubrachyura</taxon>
        <taxon>Portunoidea</taxon>
        <taxon>Portunidae</taxon>
        <taxon>Portuninae</taxon>
        <taxon>Scylla</taxon>
    </lineage>
</organism>
<keyword evidence="4" id="KW-0460">Magnesium</keyword>
<sequence>MRAERLFRKVCGGNLPLQLDPSITSSFRASFADLNTLPELKENPFRRRVCEVFGESPDGGLTFEQFLEMFSVFSESSPRDVKATYAFRVYDFDGDGFLGEADLGEVVRHLTHDLLSAEEYATIVSKDLKLSFLHLHLRLCPPTPALDTHARPPPPPPPGKALKPKQHD</sequence>
<evidence type="ECO:0000256" key="3">
    <source>
        <dbReference type="ARBA" id="ARBA00022837"/>
    </source>
</evidence>
<evidence type="ECO:0000313" key="7">
    <source>
        <dbReference type="EMBL" id="KAK8383640.1"/>
    </source>
</evidence>
<dbReference type="Proteomes" id="UP001487740">
    <property type="component" value="Unassembled WGS sequence"/>
</dbReference>
<evidence type="ECO:0000256" key="4">
    <source>
        <dbReference type="ARBA" id="ARBA00022842"/>
    </source>
</evidence>
<gene>
    <name evidence="7" type="ORF">O3P69_015834</name>
</gene>
<dbReference type="EMBL" id="JARAKH010000036">
    <property type="protein sequence ID" value="KAK8383640.1"/>
    <property type="molecule type" value="Genomic_DNA"/>
</dbReference>
<keyword evidence="3" id="KW-0106">Calcium</keyword>
<feature type="domain" description="EF-hand" evidence="6">
    <location>
        <begin position="78"/>
        <end position="113"/>
    </location>
</feature>
<dbReference type="PANTHER" id="PTHR45791">
    <property type="entry name" value="CALCIUM AND INTEGRIN BINDING FAMILY MEMBER 2"/>
    <property type="match status" value="1"/>
</dbReference>
<dbReference type="PROSITE" id="PS50222">
    <property type="entry name" value="EF_HAND_2"/>
    <property type="match status" value="1"/>
</dbReference>
<feature type="region of interest" description="Disordered" evidence="5">
    <location>
        <begin position="144"/>
        <end position="168"/>
    </location>
</feature>
<dbReference type="PROSITE" id="PS00018">
    <property type="entry name" value="EF_HAND_1"/>
    <property type="match status" value="1"/>
</dbReference>
<accession>A0AAW0T9M5</accession>
<keyword evidence="2" id="KW-0677">Repeat</keyword>
<dbReference type="InterPro" id="IPR011992">
    <property type="entry name" value="EF-hand-dom_pair"/>
</dbReference>
<dbReference type="GO" id="GO:0055074">
    <property type="term" value="P:calcium ion homeostasis"/>
    <property type="evidence" value="ECO:0007669"/>
    <property type="project" value="TreeGrafter"/>
</dbReference>
<proteinExistence type="predicted"/>
<dbReference type="SUPFAM" id="SSF47473">
    <property type="entry name" value="EF-hand"/>
    <property type="match status" value="1"/>
</dbReference>
<dbReference type="AlphaFoldDB" id="A0AAW0T9M5"/>
<keyword evidence="1" id="KW-0479">Metal-binding</keyword>
<dbReference type="InterPro" id="IPR002048">
    <property type="entry name" value="EF_hand_dom"/>
</dbReference>